<gene>
    <name evidence="1" type="ORF">GCM10012286_15090</name>
</gene>
<sequence>MPVVRSRRWGGLGSSSGARGCGSVWWARALFTGPVVRPRRWGGFGRPGPGVWLGLAALSVVRWSGGVADVFGRAWVVRCPGVWLGLVGPGVVHWGGGVANAFRRVSAARASGDVARPASAYSVSASP</sequence>
<evidence type="ECO:0000313" key="2">
    <source>
        <dbReference type="Proteomes" id="UP000656881"/>
    </source>
</evidence>
<accession>A0ABQ2LNR2</accession>
<reference evidence="2" key="1">
    <citation type="journal article" date="2019" name="Int. J. Syst. Evol. Microbiol.">
        <title>The Global Catalogue of Microorganisms (GCM) 10K type strain sequencing project: providing services to taxonomists for standard genome sequencing and annotation.</title>
        <authorList>
            <consortium name="The Broad Institute Genomics Platform"/>
            <consortium name="The Broad Institute Genome Sequencing Center for Infectious Disease"/>
            <person name="Wu L."/>
            <person name="Ma J."/>
        </authorList>
    </citation>
    <scope>NUCLEOTIDE SEQUENCE [LARGE SCALE GENOMIC DNA]</scope>
    <source>
        <strain evidence="2">CGMCC 4.7349</strain>
    </source>
</reference>
<evidence type="ECO:0000313" key="1">
    <source>
        <dbReference type="EMBL" id="GGO39101.1"/>
    </source>
</evidence>
<organism evidence="1 2">
    <name type="scientific">Streptomyces lasiicapitis</name>
    <dbReference type="NCBI Taxonomy" id="1923961"/>
    <lineage>
        <taxon>Bacteria</taxon>
        <taxon>Bacillati</taxon>
        <taxon>Actinomycetota</taxon>
        <taxon>Actinomycetes</taxon>
        <taxon>Kitasatosporales</taxon>
        <taxon>Streptomycetaceae</taxon>
        <taxon>Streptomyces</taxon>
    </lineage>
</organism>
<comment type="caution">
    <text evidence="1">The sequence shown here is derived from an EMBL/GenBank/DDBJ whole genome shotgun (WGS) entry which is preliminary data.</text>
</comment>
<dbReference type="Proteomes" id="UP000656881">
    <property type="component" value="Unassembled WGS sequence"/>
</dbReference>
<name>A0ABQ2LNR2_9ACTN</name>
<dbReference type="EMBL" id="BMNG01000003">
    <property type="protein sequence ID" value="GGO39101.1"/>
    <property type="molecule type" value="Genomic_DNA"/>
</dbReference>
<keyword evidence="2" id="KW-1185">Reference proteome</keyword>
<proteinExistence type="predicted"/>
<protein>
    <submittedName>
        <fullName evidence="1">Uncharacterized protein</fullName>
    </submittedName>
</protein>